<evidence type="ECO:0000313" key="2">
    <source>
        <dbReference type="Proteomes" id="UP001575652"/>
    </source>
</evidence>
<dbReference type="RefSeq" id="WP_373971520.1">
    <property type="nucleotide sequence ID" value="NZ_JBHDLJ010000004.1"/>
</dbReference>
<evidence type="ECO:0000313" key="1">
    <source>
        <dbReference type="EMBL" id="MFB0834352.1"/>
    </source>
</evidence>
<dbReference type="Proteomes" id="UP001575652">
    <property type="component" value="Unassembled WGS sequence"/>
</dbReference>
<protein>
    <submittedName>
        <fullName evidence="1">Uncharacterized protein</fullName>
    </submittedName>
</protein>
<organism evidence="1 2">
    <name type="scientific">Arthrobacter halodurans</name>
    <dbReference type="NCBI Taxonomy" id="516699"/>
    <lineage>
        <taxon>Bacteria</taxon>
        <taxon>Bacillati</taxon>
        <taxon>Actinomycetota</taxon>
        <taxon>Actinomycetes</taxon>
        <taxon>Micrococcales</taxon>
        <taxon>Micrococcaceae</taxon>
        <taxon>Arthrobacter</taxon>
    </lineage>
</organism>
<dbReference type="EMBL" id="JBHDLJ010000004">
    <property type="protein sequence ID" value="MFB0834352.1"/>
    <property type="molecule type" value="Genomic_DNA"/>
</dbReference>
<proteinExistence type="predicted"/>
<comment type="caution">
    <text evidence="1">The sequence shown here is derived from an EMBL/GenBank/DDBJ whole genome shotgun (WGS) entry which is preliminary data.</text>
</comment>
<accession>A0ABV4UQ14</accession>
<reference evidence="1 2" key="1">
    <citation type="submission" date="2024-09" db="EMBL/GenBank/DDBJ databases">
        <authorList>
            <person name="Salinas-Garcia M.A."/>
            <person name="Prieme A."/>
        </authorList>
    </citation>
    <scope>NUCLEOTIDE SEQUENCE [LARGE SCALE GENOMIC DNA]</scope>
    <source>
        <strain evidence="1 2">DSM 21081</strain>
    </source>
</reference>
<keyword evidence="2" id="KW-1185">Reference proteome</keyword>
<gene>
    <name evidence="1" type="ORF">ACETWP_07115</name>
</gene>
<name>A0ABV4UQ14_9MICC</name>
<sequence>MSTLERLAENLRQALGSDVRTGFSPSEFGGDGAEFARIELPSCRFEVLPYTEYDFRIRIILQDGYTFFSGETWVPTDDSATQDRALVEGMSALVEAARNDVRRLIDDGLETRIGYVYFDPEPT</sequence>